<keyword evidence="12" id="KW-1185">Reference proteome</keyword>
<dbReference type="InterPro" id="IPR005829">
    <property type="entry name" value="Sugar_transporter_CS"/>
</dbReference>
<comment type="subcellular location">
    <subcellularLocation>
        <location evidence="1">Cell membrane</location>
        <topology evidence="1">Multi-pass membrane protein</topology>
    </subcellularLocation>
</comment>
<feature type="transmembrane region" description="Helical" evidence="8">
    <location>
        <begin position="404"/>
        <end position="423"/>
    </location>
</feature>
<dbReference type="Gene3D" id="1.20.1720.10">
    <property type="entry name" value="Multidrug resistance protein D"/>
    <property type="match status" value="1"/>
</dbReference>
<accession>A0ABW6SA65</accession>
<evidence type="ECO:0000256" key="8">
    <source>
        <dbReference type="SAM" id="Phobius"/>
    </source>
</evidence>
<organism evidence="11 12">
    <name type="scientific">Nocardia jiangxiensis</name>
    <dbReference type="NCBI Taxonomy" id="282685"/>
    <lineage>
        <taxon>Bacteria</taxon>
        <taxon>Bacillati</taxon>
        <taxon>Actinomycetota</taxon>
        <taxon>Actinomycetes</taxon>
        <taxon>Mycobacteriales</taxon>
        <taxon>Nocardiaceae</taxon>
        <taxon>Nocardia</taxon>
    </lineage>
</organism>
<dbReference type="InterPro" id="IPR011701">
    <property type="entry name" value="MFS"/>
</dbReference>
<evidence type="ECO:0000259" key="9">
    <source>
        <dbReference type="PROSITE" id="PS50850"/>
    </source>
</evidence>
<keyword evidence="2" id="KW-0813">Transport</keyword>
<keyword evidence="6 8" id="KW-0472">Membrane</keyword>
<dbReference type="Proteomes" id="UP001601992">
    <property type="component" value="Unassembled WGS sequence"/>
</dbReference>
<dbReference type="InterPro" id="IPR000835">
    <property type="entry name" value="HTH_MarR-typ"/>
</dbReference>
<dbReference type="Gene3D" id="1.20.1250.20">
    <property type="entry name" value="MFS general substrate transporter like domains"/>
    <property type="match status" value="1"/>
</dbReference>
<dbReference type="Gene3D" id="1.10.10.10">
    <property type="entry name" value="Winged helix-like DNA-binding domain superfamily/Winged helix DNA-binding domain"/>
    <property type="match status" value="1"/>
</dbReference>
<feature type="transmembrane region" description="Helical" evidence="8">
    <location>
        <begin position="20"/>
        <end position="40"/>
    </location>
</feature>
<dbReference type="PANTHER" id="PTHR42718">
    <property type="entry name" value="MAJOR FACILITATOR SUPERFAMILY MULTIDRUG TRANSPORTER MFSC"/>
    <property type="match status" value="1"/>
</dbReference>
<dbReference type="InterPro" id="IPR036388">
    <property type="entry name" value="WH-like_DNA-bd_sf"/>
</dbReference>
<evidence type="ECO:0000313" key="12">
    <source>
        <dbReference type="Proteomes" id="UP001601992"/>
    </source>
</evidence>
<name>A0ABW6SA65_9NOCA</name>
<evidence type="ECO:0000256" key="1">
    <source>
        <dbReference type="ARBA" id="ARBA00004651"/>
    </source>
</evidence>
<feature type="transmembrane region" description="Helical" evidence="8">
    <location>
        <begin position="371"/>
        <end position="392"/>
    </location>
</feature>
<feature type="transmembrane region" description="Helical" evidence="8">
    <location>
        <begin position="87"/>
        <end position="111"/>
    </location>
</feature>
<dbReference type="SUPFAM" id="SSF103473">
    <property type="entry name" value="MFS general substrate transporter"/>
    <property type="match status" value="1"/>
</dbReference>
<evidence type="ECO:0000313" key="11">
    <source>
        <dbReference type="EMBL" id="MFF3572061.1"/>
    </source>
</evidence>
<reference evidence="11 12" key="1">
    <citation type="submission" date="2024-10" db="EMBL/GenBank/DDBJ databases">
        <title>The Natural Products Discovery Center: Release of the First 8490 Sequenced Strains for Exploring Actinobacteria Biosynthetic Diversity.</title>
        <authorList>
            <person name="Kalkreuter E."/>
            <person name="Kautsar S.A."/>
            <person name="Yang D."/>
            <person name="Bader C.D."/>
            <person name="Teijaro C.N."/>
            <person name="Fluegel L."/>
            <person name="Davis C.M."/>
            <person name="Simpson J.R."/>
            <person name="Lauterbach L."/>
            <person name="Steele A.D."/>
            <person name="Gui C."/>
            <person name="Meng S."/>
            <person name="Li G."/>
            <person name="Viehrig K."/>
            <person name="Ye F."/>
            <person name="Su P."/>
            <person name="Kiefer A.F."/>
            <person name="Nichols A."/>
            <person name="Cepeda A.J."/>
            <person name="Yan W."/>
            <person name="Fan B."/>
            <person name="Jiang Y."/>
            <person name="Adhikari A."/>
            <person name="Zheng C.-J."/>
            <person name="Schuster L."/>
            <person name="Cowan T.M."/>
            <person name="Smanski M.J."/>
            <person name="Chevrette M.G."/>
            <person name="De Carvalho L.P.S."/>
            <person name="Shen B."/>
        </authorList>
    </citation>
    <scope>NUCLEOTIDE SEQUENCE [LARGE SCALE GENOMIC DNA]</scope>
    <source>
        <strain evidence="11 12">NPDC002593</strain>
    </source>
</reference>
<feature type="domain" description="HTH marR-type" evidence="10">
    <location>
        <begin position="488"/>
        <end position="626"/>
    </location>
</feature>
<evidence type="ECO:0000256" key="7">
    <source>
        <dbReference type="SAM" id="MobiDB-lite"/>
    </source>
</evidence>
<dbReference type="PROSITE" id="PS50995">
    <property type="entry name" value="HTH_MARR_2"/>
    <property type="match status" value="1"/>
</dbReference>
<evidence type="ECO:0000259" key="10">
    <source>
        <dbReference type="PROSITE" id="PS50995"/>
    </source>
</evidence>
<dbReference type="PROSITE" id="PS00216">
    <property type="entry name" value="SUGAR_TRANSPORT_1"/>
    <property type="match status" value="1"/>
</dbReference>
<feature type="compositionally biased region" description="Polar residues" evidence="7">
    <location>
        <begin position="470"/>
        <end position="481"/>
    </location>
</feature>
<feature type="transmembrane region" description="Helical" evidence="8">
    <location>
        <begin position="342"/>
        <end position="365"/>
    </location>
</feature>
<dbReference type="Pfam" id="PF07690">
    <property type="entry name" value="MFS_1"/>
    <property type="match status" value="1"/>
</dbReference>
<sequence>MLFVESARPRFVRQHSRAGWLAVGAVCLGAFMGQLDASIVTLTFPAVQHEFRASLAGVEWVSLAYLLTVVGLVVAAGRIADSIGRKAVYLQGFVVFTAASAACALAPGLGWLIGFRVLQAVGAAMLQANSVALVVTSVPAKRMRAALGVQAGAQALGLALGPAIGGMLVDSVGWRWVYGVNVLVGVIALIAGRYLLPRTRQRSVLHEFDWRGLLLLILCTSSLLLAVSSVSGLAVPAWAPVALGVLSAAAGAGLWWWSRRAADPLIDLTMLRPTVVSVGLVGAFAAYLVLFGPLALFPQLHGASVAGTGLILTALPAGFALAAVTGGQVLPSHWDGRRRERLGAAMATIALAALLADPASAWWAFGWLGLLGLGLGVFIPGNNTAIMSAVPAGRSGTSGGLVNMARGLGTAGGVAVVTLALHLDGSSDGAGSGSRTALGGLLLFAILAVATTLTARRAESGRSSQREESPMTTSAVEGSPVTTVRPDENAIAEIIACLRRAMRRAARAADPGNILSVAQLELLSSVSEHPGVRPGQLARLLRLAPNSVTTLVNGLQTHNMITRAPGEDRRAVTLTLTDEGRAAVRAWQSTNTDILRTALDDLHPGWQHLLAAAMPALTELTRAIDTLADPVPAQRDSETAAHSGRVRRERATSSSEG</sequence>
<gene>
    <name evidence="11" type="ORF">ACFYXQ_30205</name>
</gene>
<dbReference type="PANTHER" id="PTHR42718:SF46">
    <property type="entry name" value="BLR6921 PROTEIN"/>
    <property type="match status" value="1"/>
</dbReference>
<keyword evidence="5 8" id="KW-1133">Transmembrane helix</keyword>
<dbReference type="InterPro" id="IPR036259">
    <property type="entry name" value="MFS_trans_sf"/>
</dbReference>
<dbReference type="PRINTS" id="PR01036">
    <property type="entry name" value="TCRTETB"/>
</dbReference>
<feature type="transmembrane region" description="Helical" evidence="8">
    <location>
        <begin position="60"/>
        <end position="80"/>
    </location>
</feature>
<dbReference type="RefSeq" id="WP_387405761.1">
    <property type="nucleotide sequence ID" value="NZ_JBIAQY010000012.1"/>
</dbReference>
<dbReference type="CDD" id="cd17321">
    <property type="entry name" value="MFS_MMR_MDR_like"/>
    <property type="match status" value="1"/>
</dbReference>
<evidence type="ECO:0000256" key="3">
    <source>
        <dbReference type="ARBA" id="ARBA00022475"/>
    </source>
</evidence>
<feature type="transmembrane region" description="Helical" evidence="8">
    <location>
        <begin position="208"/>
        <end position="231"/>
    </location>
</feature>
<dbReference type="Pfam" id="PF01047">
    <property type="entry name" value="MarR"/>
    <property type="match status" value="1"/>
</dbReference>
<feature type="transmembrane region" description="Helical" evidence="8">
    <location>
        <begin position="176"/>
        <end position="196"/>
    </location>
</feature>
<dbReference type="InterPro" id="IPR036390">
    <property type="entry name" value="WH_DNA-bd_sf"/>
</dbReference>
<feature type="transmembrane region" description="Helical" evidence="8">
    <location>
        <begin position="237"/>
        <end position="257"/>
    </location>
</feature>
<keyword evidence="3" id="KW-1003">Cell membrane</keyword>
<feature type="transmembrane region" description="Helical" evidence="8">
    <location>
        <begin position="269"/>
        <end position="290"/>
    </location>
</feature>
<feature type="transmembrane region" description="Helical" evidence="8">
    <location>
        <begin position="145"/>
        <end position="164"/>
    </location>
</feature>
<feature type="region of interest" description="Disordered" evidence="7">
    <location>
        <begin position="631"/>
        <end position="657"/>
    </location>
</feature>
<evidence type="ECO:0000256" key="5">
    <source>
        <dbReference type="ARBA" id="ARBA00022989"/>
    </source>
</evidence>
<feature type="domain" description="Major facilitator superfamily (MFS) profile" evidence="9">
    <location>
        <begin position="22"/>
        <end position="457"/>
    </location>
</feature>
<comment type="caution">
    <text evidence="11">The sequence shown here is derived from an EMBL/GenBank/DDBJ whole genome shotgun (WGS) entry which is preliminary data.</text>
</comment>
<dbReference type="SMART" id="SM00347">
    <property type="entry name" value="HTH_MARR"/>
    <property type="match status" value="1"/>
</dbReference>
<evidence type="ECO:0000256" key="4">
    <source>
        <dbReference type="ARBA" id="ARBA00022692"/>
    </source>
</evidence>
<dbReference type="EMBL" id="JBIAQY010000012">
    <property type="protein sequence ID" value="MFF3572061.1"/>
    <property type="molecule type" value="Genomic_DNA"/>
</dbReference>
<feature type="transmembrane region" description="Helical" evidence="8">
    <location>
        <begin position="310"/>
        <end position="330"/>
    </location>
</feature>
<dbReference type="SUPFAM" id="SSF46785">
    <property type="entry name" value="Winged helix' DNA-binding domain"/>
    <property type="match status" value="1"/>
</dbReference>
<dbReference type="InterPro" id="IPR020846">
    <property type="entry name" value="MFS_dom"/>
</dbReference>
<protein>
    <submittedName>
        <fullName evidence="11">MFS transporter</fullName>
    </submittedName>
</protein>
<evidence type="ECO:0000256" key="6">
    <source>
        <dbReference type="ARBA" id="ARBA00023136"/>
    </source>
</evidence>
<feature type="compositionally biased region" description="Basic and acidic residues" evidence="7">
    <location>
        <begin position="457"/>
        <end position="469"/>
    </location>
</feature>
<feature type="transmembrane region" description="Helical" evidence="8">
    <location>
        <begin position="435"/>
        <end position="455"/>
    </location>
</feature>
<dbReference type="PROSITE" id="PS50850">
    <property type="entry name" value="MFS"/>
    <property type="match status" value="1"/>
</dbReference>
<proteinExistence type="predicted"/>
<evidence type="ECO:0000256" key="2">
    <source>
        <dbReference type="ARBA" id="ARBA00022448"/>
    </source>
</evidence>
<feature type="transmembrane region" description="Helical" evidence="8">
    <location>
        <begin position="117"/>
        <end position="138"/>
    </location>
</feature>
<feature type="region of interest" description="Disordered" evidence="7">
    <location>
        <begin position="457"/>
        <end position="481"/>
    </location>
</feature>
<keyword evidence="4 8" id="KW-0812">Transmembrane</keyword>